<feature type="transmembrane region" description="Helical" evidence="1">
    <location>
        <begin position="48"/>
        <end position="72"/>
    </location>
</feature>
<dbReference type="RefSeq" id="WP_179606181.1">
    <property type="nucleotide sequence ID" value="NZ_BAABEH010000001.1"/>
</dbReference>
<gene>
    <name evidence="2" type="ORF">HNR13_002492</name>
</gene>
<dbReference type="AlphaFoldDB" id="A0A853D0A3"/>
<evidence type="ECO:0000313" key="2">
    <source>
        <dbReference type="EMBL" id="NYJ24205.1"/>
    </source>
</evidence>
<evidence type="ECO:0000256" key="1">
    <source>
        <dbReference type="SAM" id="Phobius"/>
    </source>
</evidence>
<feature type="transmembrane region" description="Helical" evidence="1">
    <location>
        <begin position="78"/>
        <end position="99"/>
    </location>
</feature>
<dbReference type="EMBL" id="JACCFL010000001">
    <property type="protein sequence ID" value="NYJ24205.1"/>
    <property type="molecule type" value="Genomic_DNA"/>
</dbReference>
<accession>A0A853D0A3</accession>
<protein>
    <submittedName>
        <fullName evidence="2">Uncharacterized protein</fullName>
    </submittedName>
</protein>
<keyword evidence="1" id="KW-0472">Membrane</keyword>
<evidence type="ECO:0000313" key="3">
    <source>
        <dbReference type="Proteomes" id="UP000578352"/>
    </source>
</evidence>
<feature type="transmembrane region" description="Helical" evidence="1">
    <location>
        <begin position="6"/>
        <end position="27"/>
    </location>
</feature>
<keyword evidence="1" id="KW-1133">Transmembrane helix</keyword>
<comment type="caution">
    <text evidence="2">The sequence shown here is derived from an EMBL/GenBank/DDBJ whole genome shotgun (WGS) entry which is preliminary data.</text>
</comment>
<name>A0A853D0A3_9MICO</name>
<organism evidence="2 3">
    <name type="scientific">Leifsonia shinshuensis</name>
    <dbReference type="NCBI Taxonomy" id="150026"/>
    <lineage>
        <taxon>Bacteria</taxon>
        <taxon>Bacillati</taxon>
        <taxon>Actinomycetota</taxon>
        <taxon>Actinomycetes</taxon>
        <taxon>Micrococcales</taxon>
        <taxon>Microbacteriaceae</taxon>
        <taxon>Leifsonia</taxon>
    </lineage>
</organism>
<sequence length="114" mass="12464">MNDFVAIVGVVWIAILATAVLVVRRRVVGVLLQLTIPERSEEARRRDLGIAVALLCSFVYVLVASLLAQFVLPAPASMWALGIGGLIGFFLSMLFSIRFQNAGLSVLGRLRRRP</sequence>
<proteinExistence type="predicted"/>
<keyword evidence="1" id="KW-0812">Transmembrane</keyword>
<reference evidence="2 3" key="1">
    <citation type="submission" date="2020-07" db="EMBL/GenBank/DDBJ databases">
        <title>Sequencing the genomes of 1000 actinobacteria strains.</title>
        <authorList>
            <person name="Klenk H.-P."/>
        </authorList>
    </citation>
    <scope>NUCLEOTIDE SEQUENCE [LARGE SCALE GENOMIC DNA]</scope>
    <source>
        <strain evidence="2 3">DSM 15165</strain>
    </source>
</reference>
<dbReference type="Proteomes" id="UP000578352">
    <property type="component" value="Unassembled WGS sequence"/>
</dbReference>